<keyword evidence="1" id="KW-0812">Transmembrane</keyword>
<dbReference type="InterPro" id="IPR013424">
    <property type="entry name" value="Ice-binding_C"/>
</dbReference>
<evidence type="ECO:0000313" key="2">
    <source>
        <dbReference type="EMBL" id="GAC27185.1"/>
    </source>
</evidence>
<dbReference type="NCBIfam" id="TIGR02595">
    <property type="entry name" value="PEP_CTERM"/>
    <property type="match status" value="1"/>
</dbReference>
<dbReference type="AlphaFoldDB" id="K6ZV23"/>
<evidence type="ECO:0000256" key="1">
    <source>
        <dbReference type="SAM" id="Phobius"/>
    </source>
</evidence>
<evidence type="ECO:0000313" key="3">
    <source>
        <dbReference type="Proteomes" id="UP000006251"/>
    </source>
</evidence>
<name>K6ZV23_9ALTE</name>
<sequence>MWSGKGTFTFSKTAPLIDVPVPATMFLFAPALPGLFALRRKAQINL</sequence>
<feature type="transmembrane region" description="Helical" evidence="1">
    <location>
        <begin position="20"/>
        <end position="38"/>
    </location>
</feature>
<proteinExistence type="predicted"/>
<comment type="caution">
    <text evidence="2">The sequence shown here is derived from an EMBL/GenBank/DDBJ whole genome shotgun (WGS) entry which is preliminary data.</text>
</comment>
<accession>K6ZV23</accession>
<evidence type="ECO:0008006" key="4">
    <source>
        <dbReference type="Google" id="ProtNLM"/>
    </source>
</evidence>
<keyword evidence="1" id="KW-1133">Transmembrane helix</keyword>
<protein>
    <recommendedName>
        <fullName evidence="4">PEP-CTERM protein-sorting domain-containing protein</fullName>
    </recommendedName>
</protein>
<dbReference type="Proteomes" id="UP000006251">
    <property type="component" value="Unassembled WGS sequence"/>
</dbReference>
<dbReference type="EMBL" id="BAEQ01000007">
    <property type="protein sequence ID" value="GAC27185.1"/>
    <property type="molecule type" value="Genomic_DNA"/>
</dbReference>
<reference evidence="3" key="1">
    <citation type="journal article" date="2014" name="Environ. Microbiol.">
        <title>Comparative genomics of the marine bacterial genus Glaciecola reveals the high degree of genomic diversity and genomic characteristic for cold adaptation.</title>
        <authorList>
            <person name="Qin Q.L."/>
            <person name="Xie B.B."/>
            <person name="Yu Y."/>
            <person name="Shu Y.L."/>
            <person name="Rong J.C."/>
            <person name="Zhang Y.J."/>
            <person name="Zhao D.L."/>
            <person name="Chen X.L."/>
            <person name="Zhang X.Y."/>
            <person name="Chen B."/>
            <person name="Zhou B.C."/>
            <person name="Zhang Y.Z."/>
        </authorList>
    </citation>
    <scope>NUCLEOTIDE SEQUENCE [LARGE SCALE GENOMIC DNA]</scope>
    <source>
        <strain evidence="3">ACAM 615</strain>
    </source>
</reference>
<keyword evidence="1" id="KW-0472">Membrane</keyword>
<keyword evidence="3" id="KW-1185">Reference proteome</keyword>
<organism evidence="2 3">
    <name type="scientific">Brumicola pallidula DSM 14239 = ACAM 615</name>
    <dbReference type="NCBI Taxonomy" id="1121922"/>
    <lineage>
        <taxon>Bacteria</taxon>
        <taxon>Pseudomonadati</taxon>
        <taxon>Pseudomonadota</taxon>
        <taxon>Gammaproteobacteria</taxon>
        <taxon>Alteromonadales</taxon>
        <taxon>Alteromonadaceae</taxon>
        <taxon>Brumicola</taxon>
    </lineage>
</organism>
<gene>
    <name evidence="2" type="ORF">GPAL_0304</name>
</gene>